<feature type="non-terminal residue" evidence="3">
    <location>
        <position position="1"/>
    </location>
</feature>
<feature type="region of interest" description="Disordered" evidence="1">
    <location>
        <begin position="152"/>
        <end position="176"/>
    </location>
</feature>
<protein>
    <submittedName>
        <fullName evidence="3">Rab-GTPase-TBC domain-containing protein</fullName>
    </submittedName>
</protein>
<organism evidence="3 4">
    <name type="scientific">Blyttiomyces helicus</name>
    <dbReference type="NCBI Taxonomy" id="388810"/>
    <lineage>
        <taxon>Eukaryota</taxon>
        <taxon>Fungi</taxon>
        <taxon>Fungi incertae sedis</taxon>
        <taxon>Chytridiomycota</taxon>
        <taxon>Chytridiomycota incertae sedis</taxon>
        <taxon>Chytridiomycetes</taxon>
        <taxon>Chytridiomycetes incertae sedis</taxon>
        <taxon>Blyttiomyces</taxon>
    </lineage>
</organism>
<proteinExistence type="predicted"/>
<reference evidence="4" key="1">
    <citation type="journal article" date="2018" name="Nat. Microbiol.">
        <title>Leveraging single-cell genomics to expand the fungal tree of life.</title>
        <authorList>
            <person name="Ahrendt S.R."/>
            <person name="Quandt C.A."/>
            <person name="Ciobanu D."/>
            <person name="Clum A."/>
            <person name="Salamov A."/>
            <person name="Andreopoulos B."/>
            <person name="Cheng J.F."/>
            <person name="Woyke T."/>
            <person name="Pelin A."/>
            <person name="Henrissat B."/>
            <person name="Reynolds N.K."/>
            <person name="Benny G.L."/>
            <person name="Smith M.E."/>
            <person name="James T.Y."/>
            <person name="Grigoriev I.V."/>
        </authorList>
    </citation>
    <scope>NUCLEOTIDE SEQUENCE [LARGE SCALE GENOMIC DNA]</scope>
</reference>
<dbReference type="OrthoDB" id="27140at2759"/>
<dbReference type="InterPro" id="IPR035969">
    <property type="entry name" value="Rab-GAP_TBC_sf"/>
</dbReference>
<name>A0A4P9W5C9_9FUNG</name>
<gene>
    <name evidence="3" type="ORF">BDK51DRAFT_41521</name>
</gene>
<dbReference type="GO" id="GO:0006886">
    <property type="term" value="P:intracellular protein transport"/>
    <property type="evidence" value="ECO:0007669"/>
    <property type="project" value="TreeGrafter"/>
</dbReference>
<dbReference type="EMBL" id="KZ998597">
    <property type="protein sequence ID" value="RKO85950.1"/>
    <property type="molecule type" value="Genomic_DNA"/>
</dbReference>
<accession>A0A4P9W5C9</accession>
<dbReference type="Gene3D" id="1.10.472.80">
    <property type="entry name" value="Ypt/Rab-GAP domain of gyp1p, domain 3"/>
    <property type="match status" value="1"/>
</dbReference>
<dbReference type="Gene3D" id="1.10.8.270">
    <property type="entry name" value="putative rabgap domain of human tbc1 domain family member 14 like domains"/>
    <property type="match status" value="1"/>
</dbReference>
<sequence>ILNYIPYDDRDQWEKVLLQQRSLYYTFVNDLILEPSSEEIETARKSRVVDDHPLSAAPESKWASFFEEMGVLEQIDKDVRRTLPDFAFFQLPVAFSLHSPLTLHNPTPAVTSPASSPATPTTAPLASAYPSIRARRALFKRIAYLHTDEDFGARSHARSPDSPDPKEEQQQNEDTRGDLHWEAIERILFLHSKLNPGVGYVQGLNEILGPVYYVMATDPDLASRAHAEADAFFVFSAIITEFRDHFIRSLDGVSAGRLSRASSASDLGVVSGRRKSASEVATSAGGTDSGIGASMGRLMRALRERDLPLWKDLQLKNIHPAFFAFRWLTVLLTQEFSLPDVIRLWDSILADVALDNRGTAPPSGGKREGRFEFLIDFCCAMLM</sequence>
<dbReference type="PANTHER" id="PTHR22957:SF27">
    <property type="entry name" value="TBC1 DOMAIN FAMILY MEMBER 13"/>
    <property type="match status" value="1"/>
</dbReference>
<keyword evidence="4" id="KW-1185">Reference proteome</keyword>
<evidence type="ECO:0000313" key="3">
    <source>
        <dbReference type="EMBL" id="RKO85950.1"/>
    </source>
</evidence>
<dbReference type="Pfam" id="PF00566">
    <property type="entry name" value="RabGAP-TBC"/>
    <property type="match status" value="2"/>
</dbReference>
<evidence type="ECO:0000259" key="2">
    <source>
        <dbReference type="PROSITE" id="PS50086"/>
    </source>
</evidence>
<dbReference type="InterPro" id="IPR000195">
    <property type="entry name" value="Rab-GAP-TBC_dom"/>
</dbReference>
<dbReference type="PROSITE" id="PS50086">
    <property type="entry name" value="TBC_RABGAP"/>
    <property type="match status" value="1"/>
</dbReference>
<dbReference type="SMART" id="SM00164">
    <property type="entry name" value="TBC"/>
    <property type="match status" value="1"/>
</dbReference>
<dbReference type="Proteomes" id="UP000269721">
    <property type="component" value="Unassembled WGS sequence"/>
</dbReference>
<evidence type="ECO:0000313" key="4">
    <source>
        <dbReference type="Proteomes" id="UP000269721"/>
    </source>
</evidence>
<dbReference type="PANTHER" id="PTHR22957">
    <property type="entry name" value="TBC1 DOMAIN FAMILY MEMBER GTPASE-ACTIVATING PROTEIN"/>
    <property type="match status" value="1"/>
</dbReference>
<feature type="domain" description="Rab-GAP TBC" evidence="2">
    <location>
        <begin position="1"/>
        <end position="352"/>
    </location>
</feature>
<dbReference type="AlphaFoldDB" id="A0A4P9W5C9"/>
<dbReference type="GO" id="GO:0005096">
    <property type="term" value="F:GTPase activator activity"/>
    <property type="evidence" value="ECO:0007669"/>
    <property type="project" value="TreeGrafter"/>
</dbReference>
<dbReference type="SUPFAM" id="SSF47923">
    <property type="entry name" value="Ypt/Rab-GAP domain of gyp1p"/>
    <property type="match status" value="2"/>
</dbReference>
<evidence type="ECO:0000256" key="1">
    <source>
        <dbReference type="SAM" id="MobiDB-lite"/>
    </source>
</evidence>